<proteinExistence type="inferred from homology"/>
<dbReference type="STRING" id="1480615.AWJ14_00360"/>
<dbReference type="InterPro" id="IPR051010">
    <property type="entry name" value="BCAA_transport"/>
</dbReference>
<comment type="caution">
    <text evidence="6">The sequence shown here is derived from an EMBL/GenBank/DDBJ whole genome shotgun (WGS) entry which is preliminary data.</text>
</comment>
<accession>A0A1C1YZ79</accession>
<name>A0A1C1YZ79_9HYPH</name>
<evidence type="ECO:0000313" key="7">
    <source>
        <dbReference type="Proteomes" id="UP000094795"/>
    </source>
</evidence>
<feature type="signal peptide" evidence="4">
    <location>
        <begin position="1"/>
        <end position="28"/>
    </location>
</feature>
<dbReference type="InterPro" id="IPR028081">
    <property type="entry name" value="Leu-bd"/>
</dbReference>
<keyword evidence="3" id="KW-0813">Transport</keyword>
<dbReference type="SUPFAM" id="SSF53822">
    <property type="entry name" value="Periplasmic binding protein-like I"/>
    <property type="match status" value="1"/>
</dbReference>
<sequence length="377" mass="39622">MSRMILRALLCLPVLVAALAAAPSPARADALHVGLVIPQSGQFRLLGDHVREAFQVWDADNPGAFGDIVEGDDGCTPESGVDAAAAMIEAGVDIVVGFLCTESLAAALPILSNEKIPVMTLTVRADIIGEEAARLGWSFFRLAPRAGSEAEIAADAIYRFWADKPFALIEDGAISGRELVEAVRTRLEERSLKPNFVDNYRPGQATQPSLVRRLKAAGVSRVFVGGDRSDLAVIAAEAEHQGVALSFMGGDALHAPEGELPLPDGTMAVLASGVVPGPEAEAARQAFAAHDMIAEGLRIPAYAAAEIIGAAANRSDYGQTNLVDLLTGTPFSTALGPVTFDATGERQEPGFVLAILEDGKFRRLSVDDASRLTGESQ</sequence>
<dbReference type="InterPro" id="IPR028082">
    <property type="entry name" value="Peripla_BP_I"/>
</dbReference>
<gene>
    <name evidence="6" type="ORF">AWJ14_00360</name>
</gene>
<dbReference type="PANTHER" id="PTHR30483">
    <property type="entry name" value="LEUCINE-SPECIFIC-BINDING PROTEIN"/>
    <property type="match status" value="1"/>
</dbReference>
<organism evidence="6 7">
    <name type="scientific">Hoeflea olei</name>
    <dbReference type="NCBI Taxonomy" id="1480615"/>
    <lineage>
        <taxon>Bacteria</taxon>
        <taxon>Pseudomonadati</taxon>
        <taxon>Pseudomonadota</taxon>
        <taxon>Alphaproteobacteria</taxon>
        <taxon>Hyphomicrobiales</taxon>
        <taxon>Rhizobiaceae</taxon>
        <taxon>Hoeflea</taxon>
    </lineage>
</organism>
<evidence type="ECO:0000256" key="1">
    <source>
        <dbReference type="ARBA" id="ARBA00010062"/>
    </source>
</evidence>
<evidence type="ECO:0000259" key="5">
    <source>
        <dbReference type="Pfam" id="PF13458"/>
    </source>
</evidence>
<reference evidence="6 7" key="1">
    <citation type="submission" date="2015-12" db="EMBL/GenBank/DDBJ databases">
        <authorList>
            <person name="Shamseldin A."/>
            <person name="Moawad H."/>
            <person name="Abd El-Rahim W.M."/>
            <person name="Sadowsky M.J."/>
        </authorList>
    </citation>
    <scope>NUCLEOTIDE SEQUENCE [LARGE SCALE GENOMIC DNA]</scope>
    <source>
        <strain evidence="6 7">JC234</strain>
    </source>
</reference>
<dbReference type="AlphaFoldDB" id="A0A1C1YZ79"/>
<dbReference type="Gene3D" id="3.40.50.2300">
    <property type="match status" value="2"/>
</dbReference>
<evidence type="ECO:0000256" key="4">
    <source>
        <dbReference type="SAM" id="SignalP"/>
    </source>
</evidence>
<feature type="chain" id="PRO_5008656501" description="Leucine-binding protein domain-containing protein" evidence="4">
    <location>
        <begin position="29"/>
        <end position="377"/>
    </location>
</feature>
<dbReference type="OrthoDB" id="8439308at2"/>
<evidence type="ECO:0000256" key="2">
    <source>
        <dbReference type="ARBA" id="ARBA00022729"/>
    </source>
</evidence>
<dbReference type="GO" id="GO:0006865">
    <property type="term" value="P:amino acid transport"/>
    <property type="evidence" value="ECO:0007669"/>
    <property type="project" value="UniProtKB-KW"/>
</dbReference>
<comment type="similarity">
    <text evidence="1">Belongs to the leucine-binding protein family.</text>
</comment>
<keyword evidence="3" id="KW-0029">Amino-acid transport</keyword>
<dbReference type="RefSeq" id="WP_083220031.1">
    <property type="nucleotide sequence ID" value="NZ_LQZT01000004.1"/>
</dbReference>
<dbReference type="Proteomes" id="UP000094795">
    <property type="component" value="Unassembled WGS sequence"/>
</dbReference>
<dbReference type="EMBL" id="LQZT01000004">
    <property type="protein sequence ID" value="OCW58716.1"/>
    <property type="molecule type" value="Genomic_DNA"/>
</dbReference>
<evidence type="ECO:0000256" key="3">
    <source>
        <dbReference type="ARBA" id="ARBA00022970"/>
    </source>
</evidence>
<protein>
    <recommendedName>
        <fullName evidence="5">Leucine-binding protein domain-containing protein</fullName>
    </recommendedName>
</protein>
<keyword evidence="2 4" id="KW-0732">Signal</keyword>
<evidence type="ECO:0000313" key="6">
    <source>
        <dbReference type="EMBL" id="OCW58716.1"/>
    </source>
</evidence>
<feature type="domain" description="Leucine-binding protein" evidence="5">
    <location>
        <begin position="32"/>
        <end position="349"/>
    </location>
</feature>
<dbReference type="PANTHER" id="PTHR30483:SF6">
    <property type="entry name" value="PERIPLASMIC BINDING PROTEIN OF ABC TRANSPORTER FOR NATURAL AMINO ACIDS"/>
    <property type="match status" value="1"/>
</dbReference>
<dbReference type="Pfam" id="PF13458">
    <property type="entry name" value="Peripla_BP_6"/>
    <property type="match status" value="1"/>
</dbReference>
<keyword evidence="7" id="KW-1185">Reference proteome</keyword>